<evidence type="ECO:0000313" key="2">
    <source>
        <dbReference type="Proteomes" id="UP001500218"/>
    </source>
</evidence>
<protein>
    <submittedName>
        <fullName evidence="1">Uncharacterized protein</fullName>
    </submittedName>
</protein>
<dbReference type="EMBL" id="BAAALT010000364">
    <property type="protein sequence ID" value="GAA1838683.1"/>
    <property type="molecule type" value="Genomic_DNA"/>
</dbReference>
<sequence>MPRWPADRAHLAGPQGSLGWVVSATVDRDGRWSDETVAHDEAPDGESDAVDNDDTRGLGLVILRPYDDSLTYSNGHVLSTPGVVGTAGGPAIGLYPNPHCRSCDRLMFHVVTVENYIREYGHGWRTLYICEDCHVTTCTATNWN</sequence>
<reference evidence="1 2" key="1">
    <citation type="journal article" date="2019" name="Int. J. Syst. Evol. Microbiol.">
        <title>The Global Catalogue of Microorganisms (GCM) 10K type strain sequencing project: providing services to taxonomists for standard genome sequencing and annotation.</title>
        <authorList>
            <consortium name="The Broad Institute Genomics Platform"/>
            <consortium name="The Broad Institute Genome Sequencing Center for Infectious Disease"/>
            <person name="Wu L."/>
            <person name="Ma J."/>
        </authorList>
    </citation>
    <scope>NUCLEOTIDE SEQUENCE [LARGE SCALE GENOMIC DNA]</scope>
    <source>
        <strain evidence="1 2">JCM 13250</strain>
    </source>
</reference>
<evidence type="ECO:0000313" key="1">
    <source>
        <dbReference type="EMBL" id="GAA1838683.1"/>
    </source>
</evidence>
<name>A0ABN2MVM4_9ACTN</name>
<comment type="caution">
    <text evidence="1">The sequence shown here is derived from an EMBL/GenBank/DDBJ whole genome shotgun (WGS) entry which is preliminary data.</text>
</comment>
<organism evidence="1 2">
    <name type="scientific">Luedemannella flava</name>
    <dbReference type="NCBI Taxonomy" id="349316"/>
    <lineage>
        <taxon>Bacteria</taxon>
        <taxon>Bacillati</taxon>
        <taxon>Actinomycetota</taxon>
        <taxon>Actinomycetes</taxon>
        <taxon>Micromonosporales</taxon>
        <taxon>Micromonosporaceae</taxon>
        <taxon>Luedemannella</taxon>
    </lineage>
</organism>
<proteinExistence type="predicted"/>
<accession>A0ABN2MVM4</accession>
<dbReference type="Proteomes" id="UP001500218">
    <property type="component" value="Unassembled WGS sequence"/>
</dbReference>
<gene>
    <name evidence="1" type="ORF">GCM10009682_63740</name>
</gene>
<keyword evidence="2" id="KW-1185">Reference proteome</keyword>